<name>A0A6M3ZSV3_9BURK</name>
<keyword evidence="1" id="KW-0472">Membrane</keyword>
<dbReference type="Proteomes" id="UP000501648">
    <property type="component" value="Chromosome"/>
</dbReference>
<dbReference type="Pfam" id="PF06912">
    <property type="entry name" value="DUF1275"/>
    <property type="match status" value="1"/>
</dbReference>
<proteinExistence type="predicted"/>
<evidence type="ECO:0000313" key="2">
    <source>
        <dbReference type="EMBL" id="QJQ01363.1"/>
    </source>
</evidence>
<sequence length="253" mass="27002">MPINYLRRLTSPARTDLSNRHLGRSLAFIAGAVNAGGFLAVGQYTSHMSGIVSSLADNLVLGETLLLVAGASALLSFLLGAACSAVMINWARRRGLHSEYAMPLMLEAMLLLCFGILGSNLENHRLLFVPVTVALLCFVMGLQNAMISKISRSEIRTTHVTGLVTDIGIEIGKMCYWSLAPYQPGESSLSEDPVPGARRKFLLLSSLLLMFFLGGVTGALGFKLVGFVATMPLAAALFLLALVPMMDDLARGG</sequence>
<evidence type="ECO:0000256" key="1">
    <source>
        <dbReference type="SAM" id="Phobius"/>
    </source>
</evidence>
<evidence type="ECO:0000313" key="3">
    <source>
        <dbReference type="Proteomes" id="UP000501648"/>
    </source>
</evidence>
<keyword evidence="1" id="KW-1133">Transmembrane helix</keyword>
<feature type="transmembrane region" description="Helical" evidence="1">
    <location>
        <begin position="201"/>
        <end position="218"/>
    </location>
</feature>
<keyword evidence="1" id="KW-0812">Transmembrane</keyword>
<organism evidence="2 3">
    <name type="scientific">Herbaspirillum rubrisubalbicans Os34</name>
    <dbReference type="NCBI Taxonomy" id="1235827"/>
    <lineage>
        <taxon>Bacteria</taxon>
        <taxon>Pseudomonadati</taxon>
        <taxon>Pseudomonadota</taxon>
        <taxon>Betaproteobacteria</taxon>
        <taxon>Burkholderiales</taxon>
        <taxon>Oxalobacteraceae</taxon>
        <taxon>Herbaspirillum</taxon>
    </lineage>
</organism>
<dbReference type="EMBL" id="CP008956">
    <property type="protein sequence ID" value="QJQ01363.1"/>
    <property type="molecule type" value="Genomic_DNA"/>
</dbReference>
<feature type="transmembrane region" description="Helical" evidence="1">
    <location>
        <begin position="64"/>
        <end position="88"/>
    </location>
</feature>
<dbReference type="RefSeq" id="WP_017450576.1">
    <property type="nucleotide sequence ID" value="NZ_CP008956.1"/>
</dbReference>
<feature type="transmembrane region" description="Helical" evidence="1">
    <location>
        <begin position="224"/>
        <end position="243"/>
    </location>
</feature>
<gene>
    <name evidence="2" type="ORF">C798_14295</name>
</gene>
<feature type="transmembrane region" description="Helical" evidence="1">
    <location>
        <begin position="100"/>
        <end position="121"/>
    </location>
</feature>
<protein>
    <submittedName>
        <fullName evidence="2">DUF1275 domain-containing protein</fullName>
    </submittedName>
</protein>
<feature type="transmembrane region" description="Helical" evidence="1">
    <location>
        <begin position="21"/>
        <end position="44"/>
    </location>
</feature>
<dbReference type="InterPro" id="IPR010699">
    <property type="entry name" value="DUF1275"/>
</dbReference>
<reference evidence="2 3" key="1">
    <citation type="journal article" date="2012" name="J. Bacteriol.">
        <title>Genome sequence of the pathogenic Herbaspirillum seropedicae strain Os34, isolated from rice roots.</title>
        <authorList>
            <person name="Ye W."/>
            <person name="Ye S."/>
            <person name="Liu J."/>
            <person name="Chang S."/>
            <person name="Chen M."/>
            <person name="Zhu B."/>
            <person name="Guo L."/>
            <person name="An Q."/>
        </authorList>
    </citation>
    <scope>NUCLEOTIDE SEQUENCE [LARGE SCALE GENOMIC DNA]</scope>
    <source>
        <strain evidence="2 3">Os34</strain>
    </source>
</reference>
<dbReference type="PANTHER" id="PTHR37314">
    <property type="entry name" value="SLR0142 PROTEIN"/>
    <property type="match status" value="1"/>
</dbReference>
<dbReference type="AlphaFoldDB" id="A0A6M3ZSV3"/>
<feature type="transmembrane region" description="Helical" evidence="1">
    <location>
        <begin position="127"/>
        <end position="147"/>
    </location>
</feature>
<dbReference type="PANTHER" id="PTHR37314:SF4">
    <property type="entry name" value="UPF0700 TRANSMEMBRANE PROTEIN YOAK"/>
    <property type="match status" value="1"/>
</dbReference>
<accession>A0A6M3ZSV3</accession>